<evidence type="ECO:0000313" key="2">
    <source>
        <dbReference type="Proteomes" id="UP000248745"/>
    </source>
</evidence>
<protein>
    <submittedName>
        <fullName evidence="1">Uncharacterized protein</fullName>
    </submittedName>
</protein>
<dbReference type="AlphaFoldDB" id="A0A2W2BZ78"/>
<name>A0A2W2BZ78_9BACT</name>
<dbReference type="Proteomes" id="UP000248745">
    <property type="component" value="Unassembled WGS sequence"/>
</dbReference>
<proteinExistence type="predicted"/>
<comment type="caution">
    <text evidence="1">The sequence shown here is derived from an EMBL/GenBank/DDBJ whole genome shotgun (WGS) entry which is preliminary data.</text>
</comment>
<evidence type="ECO:0000313" key="1">
    <source>
        <dbReference type="EMBL" id="PZF73153.1"/>
    </source>
</evidence>
<accession>A0A2W2BZ78</accession>
<keyword evidence="2" id="KW-1185">Reference proteome</keyword>
<reference evidence="1 2" key="1">
    <citation type="submission" date="2018-06" db="EMBL/GenBank/DDBJ databases">
        <title>Mucibacter soli gen. nov., sp. nov., a new member of the family Chitinophagaceae producing mucin.</title>
        <authorList>
            <person name="Kim M.-K."/>
            <person name="Park S."/>
            <person name="Kim T.-S."/>
            <person name="Joung Y."/>
            <person name="Han J.-H."/>
            <person name="Kim S.B."/>
        </authorList>
    </citation>
    <scope>NUCLEOTIDE SEQUENCE [LARGE SCALE GENOMIC DNA]</scope>
    <source>
        <strain evidence="1 2">R1-15</strain>
    </source>
</reference>
<gene>
    <name evidence="1" type="ORF">DN068_09790</name>
</gene>
<dbReference type="EMBL" id="QKTW01000015">
    <property type="protein sequence ID" value="PZF73153.1"/>
    <property type="molecule type" value="Genomic_DNA"/>
</dbReference>
<sequence length="62" mass="7060">MQEGADCCETKEKKEGLLFDVHKGNACSKYLKPESVLIIQHTTTKREPFGSLSFITIWMVKN</sequence>
<organism evidence="1 2">
    <name type="scientific">Taibaiella soli</name>
    <dbReference type="NCBI Taxonomy" id="1649169"/>
    <lineage>
        <taxon>Bacteria</taxon>
        <taxon>Pseudomonadati</taxon>
        <taxon>Bacteroidota</taxon>
        <taxon>Chitinophagia</taxon>
        <taxon>Chitinophagales</taxon>
        <taxon>Chitinophagaceae</taxon>
        <taxon>Taibaiella</taxon>
    </lineage>
</organism>